<dbReference type="AlphaFoldDB" id="A0A7S1FDM7"/>
<reference evidence="1" key="1">
    <citation type="submission" date="2021-01" db="EMBL/GenBank/DDBJ databases">
        <authorList>
            <person name="Corre E."/>
            <person name="Pelletier E."/>
            <person name="Niang G."/>
            <person name="Scheremetjew M."/>
            <person name="Finn R."/>
            <person name="Kale V."/>
            <person name="Holt S."/>
            <person name="Cochrane G."/>
            <person name="Meng A."/>
            <person name="Brown T."/>
            <person name="Cohen L."/>
        </authorList>
    </citation>
    <scope>NUCLEOTIDE SEQUENCE</scope>
</reference>
<evidence type="ECO:0000313" key="1">
    <source>
        <dbReference type="EMBL" id="CAD8859368.1"/>
    </source>
</evidence>
<dbReference type="EMBL" id="HBFQ01047379">
    <property type="protein sequence ID" value="CAD8859368.1"/>
    <property type="molecule type" value="Transcribed_RNA"/>
</dbReference>
<accession>A0A7S1FDM7</accession>
<protein>
    <submittedName>
        <fullName evidence="1">Uncharacterized protein</fullName>
    </submittedName>
</protein>
<name>A0A7S1FDM7_NOCSC</name>
<organism evidence="1">
    <name type="scientific">Noctiluca scintillans</name>
    <name type="common">Sea sparkle</name>
    <name type="synonym">Red tide dinoflagellate</name>
    <dbReference type="NCBI Taxonomy" id="2966"/>
    <lineage>
        <taxon>Eukaryota</taxon>
        <taxon>Sar</taxon>
        <taxon>Alveolata</taxon>
        <taxon>Dinophyceae</taxon>
        <taxon>Noctilucales</taxon>
        <taxon>Noctilucaceae</taxon>
        <taxon>Noctiluca</taxon>
    </lineage>
</organism>
<sequence length="142" mass="15741">MPCLSQTGVTRSVLEHTMAPDPTSFMALRLPRDLRSSLDQWHTAADELRDTELWFQAHRMVRRHAFSEFFGAGVVVGGAVLLASKSRGDAECRAASALSARRTPVKRRLRLQHREWEALNPTCSGDELPLRGFGDPGSEVVA</sequence>
<proteinExistence type="predicted"/>
<gene>
    <name evidence="1" type="ORF">NSCI0253_LOCUS33722</name>
</gene>